<feature type="transmembrane region" description="Helical" evidence="5">
    <location>
        <begin position="128"/>
        <end position="147"/>
    </location>
</feature>
<reference evidence="7" key="1">
    <citation type="submission" date="2021-02" db="EMBL/GenBank/DDBJ databases">
        <title>Metagenome analyses of Stigonema ocellatum DSM 106950, Chlorogloea purpurea SAG 13.99 and Gomphosphaeria aponina DSM 107014.</title>
        <authorList>
            <person name="Marter P."/>
            <person name="Huang S."/>
        </authorList>
    </citation>
    <scope>NUCLEOTIDE SEQUENCE</scope>
    <source>
        <strain evidence="7">JP213</strain>
    </source>
</reference>
<feature type="transmembrane region" description="Helical" evidence="5">
    <location>
        <begin position="43"/>
        <end position="62"/>
    </location>
</feature>
<keyword evidence="2 5" id="KW-0812">Transmembrane</keyword>
<dbReference type="AlphaFoldDB" id="A0A941GUF4"/>
<evidence type="ECO:0000256" key="4">
    <source>
        <dbReference type="ARBA" id="ARBA00023136"/>
    </source>
</evidence>
<evidence type="ECO:0000256" key="5">
    <source>
        <dbReference type="SAM" id="Phobius"/>
    </source>
</evidence>
<keyword evidence="3 5" id="KW-1133">Transmembrane helix</keyword>
<organism evidence="7 8">
    <name type="scientific">Gomphosphaeria aponina SAG 52.96 = DSM 107014</name>
    <dbReference type="NCBI Taxonomy" id="1521640"/>
    <lineage>
        <taxon>Bacteria</taxon>
        <taxon>Bacillati</taxon>
        <taxon>Cyanobacteriota</taxon>
        <taxon>Cyanophyceae</taxon>
        <taxon>Oscillatoriophycideae</taxon>
        <taxon>Chroococcales</taxon>
        <taxon>Gomphosphaeriaceae</taxon>
        <taxon>Gomphosphaeria</taxon>
    </lineage>
</organism>
<gene>
    <name evidence="7" type="ORF">DSM107014_04920</name>
</gene>
<feature type="transmembrane region" description="Helical" evidence="5">
    <location>
        <begin position="397"/>
        <end position="415"/>
    </location>
</feature>
<keyword evidence="7" id="KW-0436">Ligase</keyword>
<dbReference type="InterPro" id="IPR051533">
    <property type="entry name" value="WaaL-like"/>
</dbReference>
<keyword evidence="4 5" id="KW-0472">Membrane</keyword>
<proteinExistence type="predicted"/>
<dbReference type="PANTHER" id="PTHR37422">
    <property type="entry name" value="TEICHURONIC ACID BIOSYNTHESIS PROTEIN TUAE"/>
    <property type="match status" value="1"/>
</dbReference>
<feature type="transmembrane region" description="Helical" evidence="5">
    <location>
        <begin position="259"/>
        <end position="277"/>
    </location>
</feature>
<dbReference type="InterPro" id="IPR011990">
    <property type="entry name" value="TPR-like_helical_dom_sf"/>
</dbReference>
<dbReference type="InterPro" id="IPR007016">
    <property type="entry name" value="O-antigen_ligase-rel_domated"/>
</dbReference>
<dbReference type="Gene3D" id="1.25.40.10">
    <property type="entry name" value="Tetratricopeptide repeat domain"/>
    <property type="match status" value="1"/>
</dbReference>
<feature type="transmembrane region" description="Helical" evidence="5">
    <location>
        <begin position="358"/>
        <end position="377"/>
    </location>
</feature>
<dbReference type="SUPFAM" id="SSF48452">
    <property type="entry name" value="TPR-like"/>
    <property type="match status" value="1"/>
</dbReference>
<feature type="transmembrane region" description="Helical" evidence="5">
    <location>
        <begin position="12"/>
        <end position="31"/>
    </location>
</feature>
<feature type="transmembrane region" description="Helical" evidence="5">
    <location>
        <begin position="98"/>
        <end position="116"/>
    </location>
</feature>
<feature type="transmembrane region" description="Helical" evidence="5">
    <location>
        <begin position="189"/>
        <end position="207"/>
    </location>
</feature>
<evidence type="ECO:0000259" key="6">
    <source>
        <dbReference type="Pfam" id="PF04932"/>
    </source>
</evidence>
<dbReference type="Pfam" id="PF04932">
    <property type="entry name" value="Wzy_C"/>
    <property type="match status" value="1"/>
</dbReference>
<name>A0A941GUF4_9CHRO</name>
<feature type="transmembrane region" description="Helical" evidence="5">
    <location>
        <begin position="214"/>
        <end position="230"/>
    </location>
</feature>
<evidence type="ECO:0000256" key="2">
    <source>
        <dbReference type="ARBA" id="ARBA00022692"/>
    </source>
</evidence>
<dbReference type="EMBL" id="JADQBC010000024">
    <property type="protein sequence ID" value="MBR8827238.1"/>
    <property type="molecule type" value="Genomic_DNA"/>
</dbReference>
<sequence length="831" mass="93149">MNNTPTAPTENSNGRLLALLSASFYTLFTLLPDSSSLMVAWPWVFIWQVGLLCAVFWFLSLLATGKLTYLGNNLDWCVAITIIGLIISTVFAQFPNQALWYSWSVLCLIAALYALNSRLNTPQNRYRLLIFQGYLNLTFIIISLFLWTTQTLLPELANIKTLNQYGVNFTFDFSVLELRNWAPLGHQNYVAGYLLLSLPLLVGLSILPTGKQRWVWIIGVVLGLINLYTTSSRGGWLGFLVLFIVALIILLFRSSLPRLWLALGGIATLGVIISLILTNNRLARVITAILKGEGGGELGYRIINAATGWKMGITHPFSGVGLGGVPLLYQKYRPLWAGQESELIYQLHSTPFHLWAEMGIWAIITIILFCVVIALAINKTLLVRGGNTRSLEHTDKIFLWSIAGSFLAYSVMSLTDFQLDNIAISGTLIIFIATLASILRMVTECSGSVPYPRQLALAGLGLVLAVIIWLIPIHRAWQLSSQAFMALWQEEPDFPAFVQFLTRASELTPWESYYPYQLGWKLGDLALQKGDSQLLTESIYWLKKGIEASPYQEFGHSNLGWLLLNNNPKAAMTAFATSAQLVPAKKGVFFGLGLSLLAQNQVDLAVEAMSLEILRDPLFITSPIWSKLPLKSIFPQVTERILAVYEELIKQQPNNLYWQNAKSGLYWWLGNIEAARADNNSLLSAIILDLAVGKEVTEKLSKLEESAEKLVITAWLNPQQRQELLQQAWILEMKTPLPDNIQQELLIGMENADNFDQWLKEKAPVWQYRRGRSGFGVVSRHIDGVAPTDFWVVTENVAMSNWLAELLPSPEYDPELDLALQPLREKLLLSL</sequence>
<evidence type="ECO:0000256" key="1">
    <source>
        <dbReference type="ARBA" id="ARBA00004141"/>
    </source>
</evidence>
<evidence type="ECO:0000313" key="7">
    <source>
        <dbReference type="EMBL" id="MBR8827238.1"/>
    </source>
</evidence>
<feature type="domain" description="O-antigen ligase-related" evidence="6">
    <location>
        <begin position="219"/>
        <end position="366"/>
    </location>
</feature>
<dbReference type="Proteomes" id="UP000767446">
    <property type="component" value="Unassembled WGS sequence"/>
</dbReference>
<feature type="transmembrane region" description="Helical" evidence="5">
    <location>
        <begin position="455"/>
        <end position="477"/>
    </location>
</feature>
<comment type="subcellular location">
    <subcellularLocation>
        <location evidence="1">Membrane</location>
        <topology evidence="1">Multi-pass membrane protein</topology>
    </subcellularLocation>
</comment>
<accession>A0A941GUF4</accession>
<comment type="caution">
    <text evidence="7">The sequence shown here is derived from an EMBL/GenBank/DDBJ whole genome shotgun (WGS) entry which is preliminary data.</text>
</comment>
<dbReference type="GO" id="GO:0016020">
    <property type="term" value="C:membrane"/>
    <property type="evidence" value="ECO:0007669"/>
    <property type="project" value="UniProtKB-SubCell"/>
</dbReference>
<evidence type="ECO:0000313" key="8">
    <source>
        <dbReference type="Proteomes" id="UP000767446"/>
    </source>
</evidence>
<feature type="transmembrane region" description="Helical" evidence="5">
    <location>
        <begin position="236"/>
        <end position="252"/>
    </location>
</feature>
<dbReference type="PANTHER" id="PTHR37422:SF23">
    <property type="entry name" value="TEICHURONIC ACID BIOSYNTHESIS PROTEIN TUAE"/>
    <property type="match status" value="1"/>
</dbReference>
<feature type="transmembrane region" description="Helical" evidence="5">
    <location>
        <begin position="421"/>
        <end position="443"/>
    </location>
</feature>
<dbReference type="GO" id="GO:0016874">
    <property type="term" value="F:ligase activity"/>
    <property type="evidence" value="ECO:0007669"/>
    <property type="project" value="UniProtKB-KW"/>
</dbReference>
<feature type="transmembrane region" description="Helical" evidence="5">
    <location>
        <begin position="74"/>
        <end position="92"/>
    </location>
</feature>
<protein>
    <submittedName>
        <fullName evidence="7">O-antigen ligase family protein</fullName>
    </submittedName>
</protein>
<evidence type="ECO:0000256" key="3">
    <source>
        <dbReference type="ARBA" id="ARBA00022989"/>
    </source>
</evidence>